<dbReference type="AlphaFoldDB" id="A0A0D3E2G6"/>
<evidence type="ECO:0000313" key="2">
    <source>
        <dbReference type="Proteomes" id="UP000032141"/>
    </source>
</evidence>
<reference evidence="1 2" key="1">
    <citation type="journal article" date="2014" name="Genome Biol.">
        <title>Transcriptome and methylome profiling reveals relics of genome dominance in the mesopolyploid Brassica oleracea.</title>
        <authorList>
            <person name="Parkin I.A."/>
            <person name="Koh C."/>
            <person name="Tang H."/>
            <person name="Robinson S.J."/>
            <person name="Kagale S."/>
            <person name="Clarke W.E."/>
            <person name="Town C.D."/>
            <person name="Nixon J."/>
            <person name="Krishnakumar V."/>
            <person name="Bidwell S.L."/>
            <person name="Denoeud F."/>
            <person name="Belcram H."/>
            <person name="Links M.G."/>
            <person name="Just J."/>
            <person name="Clarke C."/>
            <person name="Bender T."/>
            <person name="Huebert T."/>
            <person name="Mason A.S."/>
            <person name="Pires J.C."/>
            <person name="Barker G."/>
            <person name="Moore J."/>
            <person name="Walley P.G."/>
            <person name="Manoli S."/>
            <person name="Batley J."/>
            <person name="Edwards D."/>
            <person name="Nelson M.N."/>
            <person name="Wang X."/>
            <person name="Paterson A.H."/>
            <person name="King G."/>
            <person name="Bancroft I."/>
            <person name="Chalhoub B."/>
            <person name="Sharpe A.G."/>
        </authorList>
    </citation>
    <scope>NUCLEOTIDE SEQUENCE</scope>
    <source>
        <strain evidence="1 2">cv. TO1000</strain>
    </source>
</reference>
<accession>A0A0D3E2G6</accession>
<dbReference type="EnsemblPlants" id="Bo9g019170.1">
    <property type="protein sequence ID" value="Bo9g019170.1"/>
    <property type="gene ID" value="Bo9g019170"/>
</dbReference>
<keyword evidence="2" id="KW-1185">Reference proteome</keyword>
<reference evidence="1" key="2">
    <citation type="submission" date="2015-03" db="UniProtKB">
        <authorList>
            <consortium name="EnsemblPlants"/>
        </authorList>
    </citation>
    <scope>IDENTIFICATION</scope>
</reference>
<sequence length="57" mass="6159">MDSTPYAQAANFVELLNSQQDSVFRLVEGSVKPSSSQLPLFGSQTYEASNFGVEKGT</sequence>
<proteinExistence type="predicted"/>
<dbReference type="HOGENOM" id="CLU_2999280_0_0_1"/>
<dbReference type="Gramene" id="Bo9g019170.1">
    <property type="protein sequence ID" value="Bo9g019170.1"/>
    <property type="gene ID" value="Bo9g019170"/>
</dbReference>
<name>A0A0D3E2G6_BRAOL</name>
<organism evidence="1 2">
    <name type="scientific">Brassica oleracea var. oleracea</name>
    <dbReference type="NCBI Taxonomy" id="109376"/>
    <lineage>
        <taxon>Eukaryota</taxon>
        <taxon>Viridiplantae</taxon>
        <taxon>Streptophyta</taxon>
        <taxon>Embryophyta</taxon>
        <taxon>Tracheophyta</taxon>
        <taxon>Spermatophyta</taxon>
        <taxon>Magnoliopsida</taxon>
        <taxon>eudicotyledons</taxon>
        <taxon>Gunneridae</taxon>
        <taxon>Pentapetalae</taxon>
        <taxon>rosids</taxon>
        <taxon>malvids</taxon>
        <taxon>Brassicales</taxon>
        <taxon>Brassicaceae</taxon>
        <taxon>Brassiceae</taxon>
        <taxon>Brassica</taxon>
    </lineage>
</organism>
<dbReference type="Proteomes" id="UP000032141">
    <property type="component" value="Chromosome C9"/>
</dbReference>
<protein>
    <submittedName>
        <fullName evidence="1">Uncharacterized protein</fullName>
    </submittedName>
</protein>
<evidence type="ECO:0000313" key="1">
    <source>
        <dbReference type="EnsemblPlants" id="Bo9g019170.1"/>
    </source>
</evidence>